<organism evidence="1 2">
    <name type="scientific">Escherichia phage vB_EcoS_NBD2</name>
    <dbReference type="NCBI Taxonomy" id="1852563"/>
    <lineage>
        <taxon>Viruses</taxon>
        <taxon>Duplodnaviria</taxon>
        <taxon>Heunggongvirae</taxon>
        <taxon>Uroviricota</taxon>
        <taxon>Caudoviricetes</taxon>
        <taxon>Drexlerviridae</taxon>
        <taxon>Vilniusvirus</taxon>
        <taxon>Vilniusvirus NBD2</taxon>
    </lineage>
</organism>
<keyword evidence="2" id="KW-1185">Reference proteome</keyword>
<dbReference type="GeneID" id="29079494"/>
<reference evidence="1 2" key="1">
    <citation type="submission" date="2016-04" db="EMBL/GenBank/DDBJ databases">
        <title>Complete Genome of E. coli phage vB_EcoS_NBD2.</title>
        <authorList>
            <person name="Truncaite L."/>
            <person name="Kaliniene L."/>
            <person name="Zajanckauskaite A."/>
            <person name="Meskys R."/>
        </authorList>
    </citation>
    <scope>NUCLEOTIDE SEQUENCE [LARGE SCALE GENOMIC DNA]</scope>
</reference>
<dbReference type="KEGG" id="vg:29079494"/>
<dbReference type="RefSeq" id="YP_009284688.1">
    <property type="nucleotide sequence ID" value="NC_031050.1"/>
</dbReference>
<gene>
    <name evidence="1" type="ORF">NBD2_64</name>
</gene>
<evidence type="ECO:0000313" key="1">
    <source>
        <dbReference type="EMBL" id="ANM45906.1"/>
    </source>
</evidence>
<dbReference type="EMBL" id="KX130668">
    <property type="protein sequence ID" value="ANM45906.1"/>
    <property type="molecule type" value="Genomic_DNA"/>
</dbReference>
<dbReference type="Proteomes" id="UP000202254">
    <property type="component" value="Segment"/>
</dbReference>
<name>A0A192YAN7_9CAUD</name>
<proteinExistence type="predicted"/>
<accession>A0A192YAN7</accession>
<sequence length="84" mass="9238">MKRTFDYSKTVSTYNFTESRGKILMPHLLRLAQSCARESIALGDNGGLDEAIAVVYLRAAYGHEPVGTLEQMATAFNLHDGTLC</sequence>
<evidence type="ECO:0000313" key="2">
    <source>
        <dbReference type="Proteomes" id="UP000202254"/>
    </source>
</evidence>
<protein>
    <submittedName>
        <fullName evidence="1">Uncharacterized protein</fullName>
    </submittedName>
</protein>